<proteinExistence type="predicted"/>
<accession>A0A2I0WXV5</accession>
<dbReference type="Proteomes" id="UP000233837">
    <property type="component" value="Unassembled WGS sequence"/>
</dbReference>
<name>A0A2I0WXV5_9ASPA</name>
<dbReference type="EMBL" id="KZ502343">
    <property type="protein sequence ID" value="PKU80486.1"/>
    <property type="molecule type" value="Genomic_DNA"/>
</dbReference>
<reference evidence="1 2" key="1">
    <citation type="journal article" date="2016" name="Sci. Rep.">
        <title>The Dendrobium catenatum Lindl. genome sequence provides insights into polysaccharide synthase, floral development and adaptive evolution.</title>
        <authorList>
            <person name="Zhang G.Q."/>
            <person name="Xu Q."/>
            <person name="Bian C."/>
            <person name="Tsai W.C."/>
            <person name="Yeh C.M."/>
            <person name="Liu K.W."/>
            <person name="Yoshida K."/>
            <person name="Zhang L.S."/>
            <person name="Chang S.B."/>
            <person name="Chen F."/>
            <person name="Shi Y."/>
            <person name="Su Y.Y."/>
            <person name="Zhang Y.Q."/>
            <person name="Chen L.J."/>
            <person name="Yin Y."/>
            <person name="Lin M."/>
            <person name="Huang H."/>
            <person name="Deng H."/>
            <person name="Wang Z.W."/>
            <person name="Zhu S.L."/>
            <person name="Zhao X."/>
            <person name="Deng C."/>
            <person name="Niu S.C."/>
            <person name="Huang J."/>
            <person name="Wang M."/>
            <person name="Liu G.H."/>
            <person name="Yang H.J."/>
            <person name="Xiao X.J."/>
            <person name="Hsiao Y.Y."/>
            <person name="Wu W.L."/>
            <person name="Chen Y.Y."/>
            <person name="Mitsuda N."/>
            <person name="Ohme-Takagi M."/>
            <person name="Luo Y.B."/>
            <person name="Van de Peer Y."/>
            <person name="Liu Z.J."/>
        </authorList>
    </citation>
    <scope>NUCLEOTIDE SEQUENCE [LARGE SCALE GENOMIC DNA]</scope>
    <source>
        <tissue evidence="1">The whole plant</tissue>
    </source>
</reference>
<protein>
    <submittedName>
        <fullName evidence="1">Uncharacterized protein</fullName>
    </submittedName>
</protein>
<reference evidence="1 2" key="2">
    <citation type="journal article" date="2017" name="Nature">
        <title>The Apostasia genome and the evolution of orchids.</title>
        <authorList>
            <person name="Zhang G.Q."/>
            <person name="Liu K.W."/>
            <person name="Li Z."/>
            <person name="Lohaus R."/>
            <person name="Hsiao Y.Y."/>
            <person name="Niu S.C."/>
            <person name="Wang J.Y."/>
            <person name="Lin Y.C."/>
            <person name="Xu Q."/>
            <person name="Chen L.J."/>
            <person name="Yoshida K."/>
            <person name="Fujiwara S."/>
            <person name="Wang Z.W."/>
            <person name="Zhang Y.Q."/>
            <person name="Mitsuda N."/>
            <person name="Wang M."/>
            <person name="Liu G.H."/>
            <person name="Pecoraro L."/>
            <person name="Huang H.X."/>
            <person name="Xiao X.J."/>
            <person name="Lin M."/>
            <person name="Wu X.Y."/>
            <person name="Wu W.L."/>
            <person name="Chen Y.Y."/>
            <person name="Chang S.B."/>
            <person name="Sakamoto S."/>
            <person name="Ohme-Takagi M."/>
            <person name="Yagi M."/>
            <person name="Zeng S.J."/>
            <person name="Shen C.Y."/>
            <person name="Yeh C.M."/>
            <person name="Luo Y.B."/>
            <person name="Tsai W.C."/>
            <person name="Van de Peer Y."/>
            <person name="Liu Z.J."/>
        </authorList>
    </citation>
    <scope>NUCLEOTIDE SEQUENCE [LARGE SCALE GENOMIC DNA]</scope>
    <source>
        <tissue evidence="1">The whole plant</tissue>
    </source>
</reference>
<keyword evidence="2" id="KW-1185">Reference proteome</keyword>
<dbReference type="AlphaFoldDB" id="A0A2I0WXV5"/>
<evidence type="ECO:0000313" key="1">
    <source>
        <dbReference type="EMBL" id="PKU80486.1"/>
    </source>
</evidence>
<evidence type="ECO:0000313" key="2">
    <source>
        <dbReference type="Proteomes" id="UP000233837"/>
    </source>
</evidence>
<sequence length="408" mass="45995">MTVDYYRSSIVSSDVTHGDKGIFVQVLGESVLTTSGLCRGDEVLAKRRSLGSLVINEGFVPVAEKKTFVEGKGKSISTIVDCKFSSLVKSTSLSPLKNNDKGASSLGMNLFVSRFGNSNAIPIGSVINANSKSFANINFGNSVDEVPDGCRVDSGSEVGYDAAPVFDNLLKEDGKKMNLWKNQGNIWLKLNNNSTYEPWIHVNYNRNKRGSKSALIKIPAQRLVNKKKLDNIETKKEEVSVEMIDKILEDGMNVKTMEETPSKVVGKIDEENKSLEMEEVEPSVPGRNYSKTFELKADLSSSVGVPDVLEKKNMFMMLQTIDEVEMRKVQKAIQWLKERTVSWRLLKKRKRRRMLQRSWRMTLFKAEKPLQNLTFTFPVWRSTKRYVTLLVTAVNLLIFLPPRNGRVP</sequence>
<organism evidence="1 2">
    <name type="scientific">Dendrobium catenatum</name>
    <dbReference type="NCBI Taxonomy" id="906689"/>
    <lineage>
        <taxon>Eukaryota</taxon>
        <taxon>Viridiplantae</taxon>
        <taxon>Streptophyta</taxon>
        <taxon>Embryophyta</taxon>
        <taxon>Tracheophyta</taxon>
        <taxon>Spermatophyta</taxon>
        <taxon>Magnoliopsida</taxon>
        <taxon>Liliopsida</taxon>
        <taxon>Asparagales</taxon>
        <taxon>Orchidaceae</taxon>
        <taxon>Epidendroideae</taxon>
        <taxon>Malaxideae</taxon>
        <taxon>Dendrobiinae</taxon>
        <taxon>Dendrobium</taxon>
    </lineage>
</organism>
<gene>
    <name evidence="1" type="ORF">MA16_Dca021787</name>
</gene>